<evidence type="ECO:0000313" key="1">
    <source>
        <dbReference type="EMBL" id="MBA1373006.1"/>
    </source>
</evidence>
<reference evidence="1 2" key="1">
    <citation type="journal article" date="1994" name="Int. J. Syst. Bacteriol.">
        <title>Phylogenetic positions of novel aerobic, bacteriochlorophyll a-containing bacteria and description of Roseococcus thiosulfatophilus gen. nov., sp. nov., Erythromicrobium ramosum gen. nov., sp. nov., and Erythrobacter litoralis sp. nov.</title>
        <authorList>
            <person name="Yurkov V."/>
            <person name="Stackebrandt E."/>
            <person name="Holmes A."/>
            <person name="Fuerst J.A."/>
            <person name="Hugenholtz P."/>
            <person name="Golecki J."/>
            <person name="Gad'on N."/>
            <person name="Gorlenko V.M."/>
            <person name="Kompantseva E.I."/>
            <person name="Drews G."/>
        </authorList>
    </citation>
    <scope>NUCLEOTIDE SEQUENCE [LARGE SCALE GENOMIC DNA]</scope>
    <source>
        <strain evidence="1 2">KR-99</strain>
    </source>
</reference>
<keyword evidence="2" id="KW-1185">Reference proteome</keyword>
<organism evidence="1 2">
    <name type="scientific">Sphingomonas ursincola</name>
    <dbReference type="NCBI Taxonomy" id="56361"/>
    <lineage>
        <taxon>Bacteria</taxon>
        <taxon>Pseudomonadati</taxon>
        <taxon>Pseudomonadota</taxon>
        <taxon>Alphaproteobacteria</taxon>
        <taxon>Sphingomonadales</taxon>
        <taxon>Sphingomonadaceae</taxon>
        <taxon>Sphingomonas</taxon>
    </lineage>
</organism>
<dbReference type="EMBL" id="VDES01000001">
    <property type="protein sequence ID" value="MBA1373006.1"/>
    <property type="molecule type" value="Genomic_DNA"/>
</dbReference>
<name>A0A7V8RAR8_9SPHN</name>
<dbReference type="AlphaFoldDB" id="A0A7V8RAR8"/>
<proteinExistence type="predicted"/>
<comment type="caution">
    <text evidence="1">The sequence shown here is derived from an EMBL/GenBank/DDBJ whole genome shotgun (WGS) entry which is preliminary data.</text>
</comment>
<dbReference type="Proteomes" id="UP000589292">
    <property type="component" value="Unassembled WGS sequence"/>
</dbReference>
<dbReference type="RefSeq" id="WP_181266178.1">
    <property type="nucleotide sequence ID" value="NZ_BAAAGB010000002.1"/>
</dbReference>
<protein>
    <submittedName>
        <fullName evidence="1">Uncharacterized protein</fullName>
    </submittedName>
</protein>
<sequence>MGGGYGAGLKKTCRSGSDPIADVAPTRPSRHHQELARGLVMLKWIVMFVGAIAASACDQTSDAAKDGRSVGDPPYIDLAPYAVVAEVDAPTVKDLENTGYSQVDHYPVGCIIPDQPEAACDATGAVFMDNGALDNFDIAIEDDEYDRYEFVCPAIEGKNIADWKCRNQKSSKADR</sequence>
<evidence type="ECO:0000313" key="2">
    <source>
        <dbReference type="Proteomes" id="UP000589292"/>
    </source>
</evidence>
<gene>
    <name evidence="1" type="ORF">FG486_01540</name>
</gene>
<accession>A0A7V8RAR8</accession>